<dbReference type="Proteomes" id="UP000031549">
    <property type="component" value="Unassembled WGS sequence"/>
</dbReference>
<keyword evidence="2" id="KW-1185">Reference proteome</keyword>
<sequence length="97" mass="11191">MQEVSNYTQELIDRISPIVEKLFKTNSLYLVKLKRGEMIEMLVELFGQFTPEEIRAIKDDDLTKRIDSILVLDAISGTLNDLTPEQIKMFDEAVEGR</sequence>
<dbReference type="EMBL" id="JTCM02000131">
    <property type="protein sequence ID" value="NEU76765.1"/>
    <property type="molecule type" value="Genomic_DNA"/>
</dbReference>
<protein>
    <submittedName>
        <fullName evidence="1">Uncharacterized protein</fullName>
    </submittedName>
</protein>
<organism evidence="1 2">
    <name type="scientific">Hassallia byssoidea VB512170</name>
    <dbReference type="NCBI Taxonomy" id="1304833"/>
    <lineage>
        <taxon>Bacteria</taxon>
        <taxon>Bacillati</taxon>
        <taxon>Cyanobacteriota</taxon>
        <taxon>Cyanophyceae</taxon>
        <taxon>Nostocales</taxon>
        <taxon>Tolypothrichaceae</taxon>
        <taxon>Hassallia</taxon>
    </lineage>
</organism>
<dbReference type="AlphaFoldDB" id="A0A846HHE5"/>
<proteinExistence type="predicted"/>
<name>A0A846HHE5_9CYAN</name>
<dbReference type="RefSeq" id="WP_039754502.1">
    <property type="nucleotide sequence ID" value="NZ_JTCM02000131.1"/>
</dbReference>
<comment type="caution">
    <text evidence="1">The sequence shown here is derived from an EMBL/GenBank/DDBJ whole genome shotgun (WGS) entry which is preliminary data.</text>
</comment>
<evidence type="ECO:0000313" key="1">
    <source>
        <dbReference type="EMBL" id="NEU76765.1"/>
    </source>
</evidence>
<evidence type="ECO:0000313" key="2">
    <source>
        <dbReference type="Proteomes" id="UP000031549"/>
    </source>
</evidence>
<accession>A0A846HHE5</accession>
<gene>
    <name evidence="1" type="ORF">PI95_030715</name>
</gene>
<reference evidence="1 2" key="1">
    <citation type="journal article" date="2015" name="Genome Announc.">
        <title>Draft Genome Sequence of Cyanobacterium Hassallia byssoidea Strain VB512170, Isolated from Monuments in India.</title>
        <authorList>
            <person name="Singh D."/>
            <person name="Chandrababunaidu M.M."/>
            <person name="Panda A."/>
            <person name="Sen D."/>
            <person name="Bhattacharyya S."/>
            <person name="Adhikary S.P."/>
            <person name="Tripathy S."/>
        </authorList>
    </citation>
    <scope>NUCLEOTIDE SEQUENCE [LARGE SCALE GENOMIC DNA]</scope>
    <source>
        <strain evidence="1 2">VB512170</strain>
    </source>
</reference>